<keyword evidence="5" id="KW-0732">Signal</keyword>
<keyword evidence="10" id="KW-0325">Glycoprotein</keyword>
<sequence length="625" mass="71662">MQTFLHSKYNKQRDSRTCHERYTLQSHSGIDEFRHESLQASTMSWIRMIIVMTFLTPNPWSWATTEAGASNHGAGETENSLDKTADRLLMFVEKLPRMPILKGYTTCSNGTHLPANLTIGMYMKFWRFHRDLPPSRVFAFGLTAAKATVPGPSIVAIREVKTYVRWENHLPDEHIFEIDRTLDLANSTKGIPTVVHLHGSVSEPSSDGNARSWFTRGFHVRGEKWMREHYVYHNSRTTSNMWYHDHALGYTRINILAGLFGAYKVINPELERSLGLPEKRFDIQLVVMDRSFTRTGQIFINSTGNNPKLHPEWQPEYFGNVIIVNGKAWPYMNVQKRKYRFRIINASNARFFRFALDDGSNFIQIGSDSFYLQAPLHLKSILVAPSEIIDIVIDFSRAKKRTLILTNDAAYPFPDGDLPGERDGKLLKFLIKDKKVNDRSRVPALLQPVKKLSEQHATVSRNIVLFEFDSPTGEPTKLLINFVSFSAPVTELPRHGTTELWHIINLTPDNHPFHIHLVGFQVLYQRKLLNVDELSACTIKYKGVDACGIENYVDGEAIPPPSNEAGWKNVFKMQPFYVTSILVHFAMIDSGLFPFDPTDEPGYAYHCHILDHEDNMMMRPYQFVN</sequence>
<dbReference type="Gene3D" id="2.60.40.420">
    <property type="entry name" value="Cupredoxins - blue copper proteins"/>
    <property type="match status" value="3"/>
</dbReference>
<dbReference type="InterPro" id="IPR008972">
    <property type="entry name" value="Cupredoxin"/>
</dbReference>
<dbReference type="CDD" id="cd13844">
    <property type="entry name" value="CuRO_1_BOD_CotA_like"/>
    <property type="match status" value="1"/>
</dbReference>
<dbReference type="GO" id="GO:0005789">
    <property type="term" value="C:endoplasmic reticulum membrane"/>
    <property type="evidence" value="ECO:0007669"/>
    <property type="project" value="UniProtKB-SubCell"/>
</dbReference>
<evidence type="ECO:0000259" key="12">
    <source>
        <dbReference type="Pfam" id="PF07731"/>
    </source>
</evidence>
<comment type="cofactor">
    <cofactor evidence="1">
        <name>Cu cation</name>
        <dbReference type="ChEBI" id="CHEBI:23378"/>
    </cofactor>
</comment>
<evidence type="ECO:0000256" key="8">
    <source>
        <dbReference type="ARBA" id="ARBA00023008"/>
    </source>
</evidence>
<comment type="similarity">
    <text evidence="3">Belongs to the multicopper oxidase family.</text>
</comment>
<dbReference type="OMA" id="YQLDVMS"/>
<dbReference type="FunFam" id="2.60.40.420:FF:000081">
    <property type="entry name" value="Spore coat protein A"/>
    <property type="match status" value="1"/>
</dbReference>
<dbReference type="GO" id="GO:0005507">
    <property type="term" value="F:copper ion binding"/>
    <property type="evidence" value="ECO:0007669"/>
    <property type="project" value="InterPro"/>
</dbReference>
<keyword evidence="8" id="KW-0186">Copper</keyword>
<gene>
    <name evidence="13" type="ORF">KP509_28G039300</name>
</gene>
<keyword evidence="9" id="KW-0472">Membrane</keyword>
<dbReference type="GO" id="GO:0016036">
    <property type="term" value="P:cellular response to phosphate starvation"/>
    <property type="evidence" value="ECO:0007669"/>
    <property type="project" value="InterPro"/>
</dbReference>
<evidence type="ECO:0000256" key="7">
    <source>
        <dbReference type="ARBA" id="ARBA00023002"/>
    </source>
</evidence>
<comment type="caution">
    <text evidence="13">The sequence shown here is derived from an EMBL/GenBank/DDBJ whole genome shotgun (WGS) entry which is preliminary data.</text>
</comment>
<dbReference type="EMBL" id="CM035433">
    <property type="protein sequence ID" value="KAH7293727.1"/>
    <property type="molecule type" value="Genomic_DNA"/>
</dbReference>
<evidence type="ECO:0000256" key="6">
    <source>
        <dbReference type="ARBA" id="ARBA00022824"/>
    </source>
</evidence>
<evidence type="ECO:0000256" key="2">
    <source>
        <dbReference type="ARBA" id="ARBA00004406"/>
    </source>
</evidence>
<dbReference type="InterPro" id="IPR052152">
    <property type="entry name" value="LPR1/LPR2"/>
</dbReference>
<dbReference type="AlphaFoldDB" id="A0A8T2RD23"/>
<keyword evidence="7" id="KW-0560">Oxidoreductase</keyword>
<comment type="subcellular location">
    <subcellularLocation>
        <location evidence="2">Endoplasmic reticulum membrane</location>
        <topology evidence="2">Peripheral membrane protein</topology>
    </subcellularLocation>
</comment>
<evidence type="ECO:0000259" key="11">
    <source>
        <dbReference type="Pfam" id="PF00394"/>
    </source>
</evidence>
<evidence type="ECO:0000256" key="9">
    <source>
        <dbReference type="ARBA" id="ARBA00023136"/>
    </source>
</evidence>
<dbReference type="Pfam" id="PF07731">
    <property type="entry name" value="Cu-oxidase_2"/>
    <property type="match status" value="1"/>
</dbReference>
<dbReference type="SUPFAM" id="SSF49503">
    <property type="entry name" value="Cupredoxins"/>
    <property type="match status" value="3"/>
</dbReference>
<evidence type="ECO:0000256" key="10">
    <source>
        <dbReference type="ARBA" id="ARBA00023180"/>
    </source>
</evidence>
<evidence type="ECO:0000256" key="5">
    <source>
        <dbReference type="ARBA" id="ARBA00022729"/>
    </source>
</evidence>
<dbReference type="Pfam" id="PF00394">
    <property type="entry name" value="Cu-oxidase"/>
    <property type="match status" value="1"/>
</dbReference>
<keyword evidence="14" id="KW-1185">Reference proteome</keyword>
<organism evidence="13 14">
    <name type="scientific">Ceratopteris richardii</name>
    <name type="common">Triangle waterfern</name>
    <dbReference type="NCBI Taxonomy" id="49495"/>
    <lineage>
        <taxon>Eukaryota</taxon>
        <taxon>Viridiplantae</taxon>
        <taxon>Streptophyta</taxon>
        <taxon>Embryophyta</taxon>
        <taxon>Tracheophyta</taxon>
        <taxon>Polypodiopsida</taxon>
        <taxon>Polypodiidae</taxon>
        <taxon>Polypodiales</taxon>
        <taxon>Pteridineae</taxon>
        <taxon>Pteridaceae</taxon>
        <taxon>Parkerioideae</taxon>
        <taxon>Ceratopteris</taxon>
    </lineage>
</organism>
<protein>
    <submittedName>
        <fullName evidence="13">Uncharacterized protein</fullName>
    </submittedName>
</protein>
<dbReference type="PANTHER" id="PTHR48461">
    <property type="entry name" value="MULTICOPPER OXIDASE LPR1-LIKE"/>
    <property type="match status" value="1"/>
</dbReference>
<evidence type="ECO:0000313" key="13">
    <source>
        <dbReference type="EMBL" id="KAH7293727.1"/>
    </source>
</evidence>
<dbReference type="InterPro" id="IPR011706">
    <property type="entry name" value="Cu-oxidase_C"/>
</dbReference>
<accession>A0A8T2RD23</accession>
<evidence type="ECO:0000313" key="14">
    <source>
        <dbReference type="Proteomes" id="UP000825935"/>
    </source>
</evidence>
<proteinExistence type="inferred from homology"/>
<keyword evidence="6" id="KW-0256">Endoplasmic reticulum</keyword>
<name>A0A8T2RD23_CERRI</name>
<reference evidence="13" key="1">
    <citation type="submission" date="2021-08" db="EMBL/GenBank/DDBJ databases">
        <title>WGS assembly of Ceratopteris richardii.</title>
        <authorList>
            <person name="Marchant D.B."/>
            <person name="Chen G."/>
            <person name="Jenkins J."/>
            <person name="Shu S."/>
            <person name="Leebens-Mack J."/>
            <person name="Grimwood J."/>
            <person name="Schmutz J."/>
            <person name="Soltis P."/>
            <person name="Soltis D."/>
            <person name="Chen Z.-H."/>
        </authorList>
    </citation>
    <scope>NUCLEOTIDE SEQUENCE</scope>
    <source>
        <strain evidence="13">Whitten #5841</strain>
        <tissue evidence="13">Leaf</tissue>
    </source>
</reference>
<dbReference type="GO" id="GO:0016491">
    <property type="term" value="F:oxidoreductase activity"/>
    <property type="evidence" value="ECO:0007669"/>
    <property type="project" value="UniProtKB-KW"/>
</dbReference>
<dbReference type="CDD" id="cd13868">
    <property type="entry name" value="CuRO_2_CotA_like"/>
    <property type="match status" value="1"/>
</dbReference>
<feature type="domain" description="Plastocyanin-like" evidence="11">
    <location>
        <begin position="327"/>
        <end position="399"/>
    </location>
</feature>
<dbReference type="InterPro" id="IPR001117">
    <property type="entry name" value="Cu-oxidase_2nd"/>
</dbReference>
<evidence type="ECO:0000256" key="3">
    <source>
        <dbReference type="ARBA" id="ARBA00010609"/>
    </source>
</evidence>
<dbReference type="Proteomes" id="UP000825935">
    <property type="component" value="Chromosome 28"/>
</dbReference>
<dbReference type="OrthoDB" id="262547at2759"/>
<feature type="domain" description="Plastocyanin-like" evidence="12">
    <location>
        <begin position="489"/>
        <end position="621"/>
    </location>
</feature>
<dbReference type="PANTHER" id="PTHR48461:SF1">
    <property type="entry name" value="MULTICOPPER OXIDASE LPR1-LIKE"/>
    <property type="match status" value="1"/>
</dbReference>
<evidence type="ECO:0000256" key="1">
    <source>
        <dbReference type="ARBA" id="ARBA00001935"/>
    </source>
</evidence>
<dbReference type="CDD" id="cd13891">
    <property type="entry name" value="CuRO_3_CotA_like"/>
    <property type="match status" value="1"/>
</dbReference>
<keyword evidence="4" id="KW-0479">Metal-binding</keyword>
<evidence type="ECO:0000256" key="4">
    <source>
        <dbReference type="ARBA" id="ARBA00022723"/>
    </source>
</evidence>